<gene>
    <name evidence="1" type="ORF">OM075_07465</name>
</gene>
<sequence>MKKLINIIVLFVLVSCSVSSNKNSNKELKEEPMADLILVEDSVLENTESKISEDGECIFNQLTQTDEFLKGIGELSTYEWDSIEKVATIILESNDTLLIKRGGCNFYSVSADFILRHDTLDYSQWENVFNKVLWISGLLSSDFAYKELKNEIDSSSIKINGDYVYFSNEYLQDNNYELYRTIEKEKTSIVLSHYIY</sequence>
<proteinExistence type="predicted"/>
<dbReference type="Proteomes" id="UP001209229">
    <property type="component" value="Unassembled WGS sequence"/>
</dbReference>
<evidence type="ECO:0000313" key="1">
    <source>
        <dbReference type="EMBL" id="MCW3786299.1"/>
    </source>
</evidence>
<evidence type="ECO:0008006" key="3">
    <source>
        <dbReference type="Google" id="ProtNLM"/>
    </source>
</evidence>
<name>A0AAE3M379_9BACT</name>
<organism evidence="1 2">
    <name type="scientific">Plebeiibacterium sediminum</name>
    <dbReference type="NCBI Taxonomy" id="2992112"/>
    <lineage>
        <taxon>Bacteria</taxon>
        <taxon>Pseudomonadati</taxon>
        <taxon>Bacteroidota</taxon>
        <taxon>Bacteroidia</taxon>
        <taxon>Marinilabiliales</taxon>
        <taxon>Marinilabiliaceae</taxon>
        <taxon>Plebeiibacterium</taxon>
    </lineage>
</organism>
<dbReference type="EMBL" id="JAPDPJ010000012">
    <property type="protein sequence ID" value="MCW3786299.1"/>
    <property type="molecule type" value="Genomic_DNA"/>
</dbReference>
<keyword evidence="2" id="KW-1185">Reference proteome</keyword>
<protein>
    <recommendedName>
        <fullName evidence="3">Lipoprotein</fullName>
    </recommendedName>
</protein>
<reference evidence="1" key="1">
    <citation type="submission" date="2022-10" db="EMBL/GenBank/DDBJ databases">
        <authorList>
            <person name="Yu W.X."/>
        </authorList>
    </citation>
    <scope>NUCLEOTIDE SEQUENCE</scope>
    <source>
        <strain evidence="1">AAT</strain>
    </source>
</reference>
<dbReference type="RefSeq" id="WP_301189865.1">
    <property type="nucleotide sequence ID" value="NZ_JAPDPJ010000012.1"/>
</dbReference>
<accession>A0AAE3M379</accession>
<dbReference type="PROSITE" id="PS51257">
    <property type="entry name" value="PROKAR_LIPOPROTEIN"/>
    <property type="match status" value="1"/>
</dbReference>
<dbReference type="AlphaFoldDB" id="A0AAE3M379"/>
<comment type="caution">
    <text evidence="1">The sequence shown here is derived from an EMBL/GenBank/DDBJ whole genome shotgun (WGS) entry which is preliminary data.</text>
</comment>
<evidence type="ECO:0000313" key="2">
    <source>
        <dbReference type="Proteomes" id="UP001209229"/>
    </source>
</evidence>